<evidence type="ECO:0000256" key="8">
    <source>
        <dbReference type="RuleBase" id="RU363041"/>
    </source>
</evidence>
<keyword evidence="5 8" id="KW-0812">Transmembrane</keyword>
<evidence type="ECO:0000256" key="5">
    <source>
        <dbReference type="ARBA" id="ARBA00022692"/>
    </source>
</evidence>
<dbReference type="EMBL" id="JAAATY010000007">
    <property type="protein sequence ID" value="NRN65721.1"/>
    <property type="molecule type" value="Genomic_DNA"/>
</dbReference>
<dbReference type="Pfam" id="PF01925">
    <property type="entry name" value="TauE"/>
    <property type="match status" value="1"/>
</dbReference>
<feature type="transmembrane region" description="Helical" evidence="8">
    <location>
        <begin position="234"/>
        <end position="252"/>
    </location>
</feature>
<keyword evidence="7 8" id="KW-0472">Membrane</keyword>
<evidence type="ECO:0000256" key="1">
    <source>
        <dbReference type="ARBA" id="ARBA00004651"/>
    </source>
</evidence>
<evidence type="ECO:0000256" key="2">
    <source>
        <dbReference type="ARBA" id="ARBA00009142"/>
    </source>
</evidence>
<evidence type="ECO:0000256" key="3">
    <source>
        <dbReference type="ARBA" id="ARBA00022448"/>
    </source>
</evidence>
<feature type="transmembrane region" description="Helical" evidence="8">
    <location>
        <begin position="149"/>
        <end position="172"/>
    </location>
</feature>
<comment type="subcellular location">
    <subcellularLocation>
        <location evidence="1 8">Cell membrane</location>
        <topology evidence="1 8">Multi-pass membrane protein</topology>
    </subcellularLocation>
</comment>
<comment type="caution">
    <text evidence="9">The sequence shown here is derived from an EMBL/GenBank/DDBJ whole genome shotgun (WGS) entry which is preliminary data.</text>
</comment>
<evidence type="ECO:0000256" key="4">
    <source>
        <dbReference type="ARBA" id="ARBA00022475"/>
    </source>
</evidence>
<evidence type="ECO:0000256" key="7">
    <source>
        <dbReference type="ARBA" id="ARBA00023136"/>
    </source>
</evidence>
<keyword evidence="10" id="KW-1185">Reference proteome</keyword>
<gene>
    <name evidence="9" type="ORF">GC106_29320</name>
</gene>
<feature type="transmembrane region" description="Helical" evidence="8">
    <location>
        <begin position="12"/>
        <end position="42"/>
    </location>
</feature>
<evidence type="ECO:0000313" key="9">
    <source>
        <dbReference type="EMBL" id="NRN65721.1"/>
    </source>
</evidence>
<dbReference type="PANTHER" id="PTHR30269">
    <property type="entry name" value="TRANSMEMBRANE PROTEIN YFCA"/>
    <property type="match status" value="1"/>
</dbReference>
<protein>
    <recommendedName>
        <fullName evidence="8">Probable membrane transporter protein</fullName>
    </recommendedName>
</protein>
<proteinExistence type="inferred from homology"/>
<dbReference type="InterPro" id="IPR052017">
    <property type="entry name" value="TSUP"/>
</dbReference>
<accession>A0ABX2F312</accession>
<keyword evidence="3" id="KW-0813">Transport</keyword>
<dbReference type="InterPro" id="IPR002781">
    <property type="entry name" value="TM_pro_TauE-like"/>
</dbReference>
<feature type="transmembrane region" description="Helical" evidence="8">
    <location>
        <begin position="109"/>
        <end position="129"/>
    </location>
</feature>
<dbReference type="PANTHER" id="PTHR30269:SF0">
    <property type="entry name" value="MEMBRANE TRANSPORTER PROTEIN YFCA-RELATED"/>
    <property type="match status" value="1"/>
</dbReference>
<feature type="transmembrane region" description="Helical" evidence="8">
    <location>
        <begin position="184"/>
        <end position="204"/>
    </location>
</feature>
<evidence type="ECO:0000313" key="10">
    <source>
        <dbReference type="Proteomes" id="UP000763557"/>
    </source>
</evidence>
<name>A0ABX2F312_9PSEU</name>
<keyword evidence="6 8" id="KW-1133">Transmembrane helix</keyword>
<comment type="similarity">
    <text evidence="2 8">Belongs to the 4-toluene sulfonate uptake permease (TSUP) (TC 2.A.102) family.</text>
</comment>
<reference evidence="9 10" key="1">
    <citation type="submission" date="2020-01" db="EMBL/GenBank/DDBJ databases">
        <title>Kibdelosporangium persica a novel Actinomycetes from a hot desert in Iran.</title>
        <authorList>
            <person name="Safaei N."/>
            <person name="Zaburannyi N."/>
            <person name="Mueller R."/>
            <person name="Wink J."/>
        </authorList>
    </citation>
    <scope>NUCLEOTIDE SEQUENCE [LARGE SCALE GENOMIC DNA]</scope>
    <source>
        <strain evidence="9 10">4NS15</strain>
    </source>
</reference>
<dbReference type="Proteomes" id="UP000763557">
    <property type="component" value="Unassembled WGS sequence"/>
</dbReference>
<feature type="transmembrane region" description="Helical" evidence="8">
    <location>
        <begin position="84"/>
        <end position="102"/>
    </location>
</feature>
<evidence type="ECO:0000256" key="6">
    <source>
        <dbReference type="ARBA" id="ARBA00022989"/>
    </source>
</evidence>
<sequence length="253" mass="26074">MTVACRRVKDVDLLVVAAVGLVAGVVNAIAGAGALLTFPVFLAMGMTPLQANVANCIGVVPGNVASTVSFRRELATQKPLLRRLILPAAVGSLIGGLILFALPERVFTYLVPILLGLGAVLVLSQPLVAKKLRSTAAHRGPLRSLVFGTSVYGGYFGTGIGVIFFAVLGLFAKGTAHQLNAVKVVLQGIANGVAGVLFCFIAPVPWPQTVVFGLATMISGPVGAYLSRKIPPAPLRYIIGTLGLVAAVRLAVA</sequence>
<organism evidence="9 10">
    <name type="scientific">Kibdelosporangium persicum</name>
    <dbReference type="NCBI Taxonomy" id="2698649"/>
    <lineage>
        <taxon>Bacteria</taxon>
        <taxon>Bacillati</taxon>
        <taxon>Actinomycetota</taxon>
        <taxon>Actinomycetes</taxon>
        <taxon>Pseudonocardiales</taxon>
        <taxon>Pseudonocardiaceae</taxon>
        <taxon>Kibdelosporangium</taxon>
    </lineage>
</organism>
<keyword evidence="4 8" id="KW-1003">Cell membrane</keyword>